<dbReference type="Gene3D" id="4.10.240.10">
    <property type="entry name" value="Zn(2)-C6 fungal-type DNA-binding domain"/>
    <property type="match status" value="1"/>
</dbReference>
<feature type="region of interest" description="Disordered" evidence="6">
    <location>
        <begin position="90"/>
        <end position="109"/>
    </location>
</feature>
<feature type="compositionally biased region" description="Low complexity" evidence="6">
    <location>
        <begin position="90"/>
        <end position="103"/>
    </location>
</feature>
<sequence>MTPSPEAPVKKPPRTRERKPRGRGLRTRTGCITCRKRHLKCNEEKPICGPCVRSNQTCLYADPTAPKPSPSISSSTSNVTSRLNSVVEVLPSSVKPQSPTSSSRRGSAASFDLALRPQWGLLRSWNDDPFNSLARTTSWEKPGSHPPAPSAPSHPLTIQPKVETDAYGQSMNFVPWVTAPGPSALSSPLQYNALMPHQQPMHNIVAANTAYSDTSSDDLPITTRLPDSGPAREAVIAKWFGIPKPEHESELATSPLSHADRPSLPDALHPHLQAGAGSGTAYTVFHPADAGLTNTSHQSARASGKSTAPPWRSVEPLKLKRHEVDLFNYFVKHFTSRLDLFNPQHVFSNQVPHLAMHNVGILNAIMAISLCHKSGSLSKTSSEQRTPKEAYHYYHETLQYLQTAMQYESYHSSDEVYATCLIIASYEMLNGSRLDWDRHLQGFKYLQESQGINGESTGLKQAVWWIWLRQDMWAALREKRKPFSNWRPTKGFDQLTPHEMAQRSVSLMARVVSYCSQEEIDKGHSDIVARAAKGDSLLRALDDWHRHLPIQFNPLPSNEEPGSVFRRIWYHPPAFGAAMQIVCAARILLLRHRPCVSGYDDLVQQQAVIQRCAETICGIGSVLVDDDSVPASSQCLFIAGLCIQAPRERSEIVRLLKQHRHTLGWPVKPLSDDLQMIWNGLSKSPLP</sequence>
<reference evidence="8 9" key="1">
    <citation type="submission" date="2015-01" db="EMBL/GenBank/DDBJ databases">
        <title>The Genome Sequence of Exophiala mesophila CBS40295.</title>
        <authorList>
            <consortium name="The Broad Institute Genomics Platform"/>
            <person name="Cuomo C."/>
            <person name="de Hoog S."/>
            <person name="Gorbushina A."/>
            <person name="Stielow B."/>
            <person name="Teixiera M."/>
            <person name="Abouelleil A."/>
            <person name="Chapman S.B."/>
            <person name="Priest M."/>
            <person name="Young S.K."/>
            <person name="Wortman J."/>
            <person name="Nusbaum C."/>
            <person name="Birren B."/>
        </authorList>
    </citation>
    <scope>NUCLEOTIDE SEQUENCE [LARGE SCALE GENOMIC DNA]</scope>
    <source>
        <strain evidence="8 9">CBS 40295</strain>
    </source>
</reference>
<organism evidence="8 9">
    <name type="scientific">Exophiala mesophila</name>
    <name type="common">Black yeast-like fungus</name>
    <dbReference type="NCBI Taxonomy" id="212818"/>
    <lineage>
        <taxon>Eukaryota</taxon>
        <taxon>Fungi</taxon>
        <taxon>Dikarya</taxon>
        <taxon>Ascomycota</taxon>
        <taxon>Pezizomycotina</taxon>
        <taxon>Eurotiomycetes</taxon>
        <taxon>Chaetothyriomycetidae</taxon>
        <taxon>Chaetothyriales</taxon>
        <taxon>Herpotrichiellaceae</taxon>
        <taxon>Exophiala</taxon>
    </lineage>
</organism>
<dbReference type="InterPro" id="IPR021858">
    <property type="entry name" value="Fun_TF"/>
</dbReference>
<feature type="compositionally biased region" description="Basic residues" evidence="6">
    <location>
        <begin position="11"/>
        <end position="26"/>
    </location>
</feature>
<dbReference type="InterPro" id="IPR036864">
    <property type="entry name" value="Zn2-C6_fun-type_DNA-bd_sf"/>
</dbReference>
<evidence type="ECO:0000256" key="3">
    <source>
        <dbReference type="ARBA" id="ARBA00023125"/>
    </source>
</evidence>
<dbReference type="PROSITE" id="PS50048">
    <property type="entry name" value="ZN2_CY6_FUNGAL_2"/>
    <property type="match status" value="1"/>
</dbReference>
<dbReference type="AlphaFoldDB" id="A0A0D1ZV72"/>
<dbReference type="GeneID" id="27323203"/>
<dbReference type="PANTHER" id="PTHR37534">
    <property type="entry name" value="TRANSCRIPTIONAL ACTIVATOR PROTEIN UGA3"/>
    <property type="match status" value="1"/>
</dbReference>
<proteinExistence type="predicted"/>
<evidence type="ECO:0000259" key="7">
    <source>
        <dbReference type="PROSITE" id="PS50048"/>
    </source>
</evidence>
<keyword evidence="3" id="KW-0238">DNA-binding</keyword>
<dbReference type="EMBL" id="KN847523">
    <property type="protein sequence ID" value="KIV90732.1"/>
    <property type="molecule type" value="Genomic_DNA"/>
</dbReference>
<dbReference type="VEuPathDB" id="FungiDB:PV10_05358"/>
<dbReference type="PROSITE" id="PS00463">
    <property type="entry name" value="ZN2_CY6_FUNGAL_1"/>
    <property type="match status" value="1"/>
</dbReference>
<evidence type="ECO:0000256" key="5">
    <source>
        <dbReference type="ARBA" id="ARBA00023242"/>
    </source>
</evidence>
<evidence type="ECO:0000256" key="2">
    <source>
        <dbReference type="ARBA" id="ARBA00023015"/>
    </source>
</evidence>
<comment type="subcellular location">
    <subcellularLocation>
        <location evidence="1">Nucleus</location>
    </subcellularLocation>
</comment>
<keyword evidence="9" id="KW-1185">Reference proteome</keyword>
<dbReference type="GO" id="GO:0045944">
    <property type="term" value="P:positive regulation of transcription by RNA polymerase II"/>
    <property type="evidence" value="ECO:0007669"/>
    <property type="project" value="TreeGrafter"/>
</dbReference>
<feature type="region of interest" description="Disordered" evidence="6">
    <location>
        <begin position="136"/>
        <end position="157"/>
    </location>
</feature>
<feature type="region of interest" description="Disordered" evidence="6">
    <location>
        <begin position="1"/>
        <end position="28"/>
    </location>
</feature>
<evidence type="ECO:0000256" key="1">
    <source>
        <dbReference type="ARBA" id="ARBA00004123"/>
    </source>
</evidence>
<dbReference type="GO" id="GO:0000976">
    <property type="term" value="F:transcription cis-regulatory region binding"/>
    <property type="evidence" value="ECO:0007669"/>
    <property type="project" value="TreeGrafter"/>
</dbReference>
<dbReference type="STRING" id="212818.A0A0D1ZV72"/>
<dbReference type="Proteomes" id="UP000054302">
    <property type="component" value="Unassembled WGS sequence"/>
</dbReference>
<dbReference type="Pfam" id="PF11951">
    <property type="entry name" value="Fungal_trans_2"/>
    <property type="match status" value="1"/>
</dbReference>
<evidence type="ECO:0000256" key="6">
    <source>
        <dbReference type="SAM" id="MobiDB-lite"/>
    </source>
</evidence>
<dbReference type="CDD" id="cd00067">
    <property type="entry name" value="GAL4"/>
    <property type="match status" value="1"/>
</dbReference>
<dbReference type="CDD" id="cd12148">
    <property type="entry name" value="fungal_TF_MHR"/>
    <property type="match status" value="1"/>
</dbReference>
<dbReference type="PANTHER" id="PTHR37534:SF3">
    <property type="entry name" value="ZN(II)2CYS6 TRANSCRIPTION FACTOR (EUROFUNG)"/>
    <property type="match status" value="1"/>
</dbReference>
<dbReference type="GO" id="GO:0008270">
    <property type="term" value="F:zinc ion binding"/>
    <property type="evidence" value="ECO:0007669"/>
    <property type="project" value="InterPro"/>
</dbReference>
<evidence type="ECO:0000256" key="4">
    <source>
        <dbReference type="ARBA" id="ARBA00023163"/>
    </source>
</evidence>
<keyword evidence="4" id="KW-0804">Transcription</keyword>
<dbReference type="EMBL" id="KN847523">
    <property type="protein sequence ID" value="KIV90733.1"/>
    <property type="molecule type" value="Genomic_DNA"/>
</dbReference>
<gene>
    <name evidence="8" type="ORF">PV10_05358</name>
</gene>
<evidence type="ECO:0000313" key="8">
    <source>
        <dbReference type="EMBL" id="KIV90733.1"/>
    </source>
</evidence>
<feature type="region of interest" description="Disordered" evidence="6">
    <location>
        <begin position="290"/>
        <end position="311"/>
    </location>
</feature>
<dbReference type="GO" id="GO:0000981">
    <property type="term" value="F:DNA-binding transcription factor activity, RNA polymerase II-specific"/>
    <property type="evidence" value="ECO:0007669"/>
    <property type="project" value="InterPro"/>
</dbReference>
<feature type="compositionally biased region" description="Polar residues" evidence="6">
    <location>
        <begin position="292"/>
        <end position="306"/>
    </location>
</feature>
<dbReference type="SMART" id="SM00066">
    <property type="entry name" value="GAL4"/>
    <property type="match status" value="1"/>
</dbReference>
<dbReference type="SUPFAM" id="SSF57701">
    <property type="entry name" value="Zn2/Cys6 DNA-binding domain"/>
    <property type="match status" value="1"/>
</dbReference>
<dbReference type="OrthoDB" id="5319341at2759"/>
<keyword evidence="5" id="KW-0539">Nucleus</keyword>
<protein>
    <recommendedName>
        <fullName evidence="7">Zn(2)-C6 fungal-type domain-containing protein</fullName>
    </recommendedName>
</protein>
<dbReference type="GO" id="GO:0005634">
    <property type="term" value="C:nucleus"/>
    <property type="evidence" value="ECO:0007669"/>
    <property type="project" value="UniProtKB-SubCell"/>
</dbReference>
<dbReference type="RefSeq" id="XP_016222307.1">
    <property type="nucleotide sequence ID" value="XM_016370014.1"/>
</dbReference>
<keyword evidence="2" id="KW-0805">Transcription regulation</keyword>
<dbReference type="HOGENOM" id="CLU_008719_4_1_1"/>
<evidence type="ECO:0000313" key="9">
    <source>
        <dbReference type="Proteomes" id="UP000054302"/>
    </source>
</evidence>
<dbReference type="RefSeq" id="XP_016222306.1">
    <property type="nucleotide sequence ID" value="XM_016370013.1"/>
</dbReference>
<feature type="domain" description="Zn(2)-C6 fungal-type" evidence="7">
    <location>
        <begin position="30"/>
        <end position="60"/>
    </location>
</feature>
<accession>A0A0D1ZV72</accession>
<dbReference type="Pfam" id="PF00172">
    <property type="entry name" value="Zn_clus"/>
    <property type="match status" value="1"/>
</dbReference>
<feature type="region of interest" description="Disordered" evidence="6">
    <location>
        <begin position="247"/>
        <end position="272"/>
    </location>
</feature>
<name>A0A0D1ZV72_EXOME</name>
<dbReference type="InterPro" id="IPR001138">
    <property type="entry name" value="Zn2Cys6_DnaBD"/>
</dbReference>